<protein>
    <recommendedName>
        <fullName evidence="14">Replication protein A subunit</fullName>
    </recommendedName>
</protein>
<keyword evidence="8 14" id="KW-0238">DNA-binding</keyword>
<dbReference type="InterPro" id="IPR013955">
    <property type="entry name" value="Rep_factor-A_C"/>
</dbReference>
<sequence length="621" mass="68706">MAKSVSPDAVSVILANPSPDSSSDLPEIVVQILDLKPTGNRYMFTASDGKMKLKAMLQSGLSSEVISGNIQNLGLIRILDYTLNDIPTKNEKYLIVTKCEAVSPALDAEYKADGNTVETGILLKPKEELMAKVNVESGGPGIVLKPKPEIVAKSAAQIVHEQTRNMAPARMGMNRRIYPLLSLNPYQGMWTIKVRVTSKGNMRTYKNARGEGCVFNVELTDEDGTQIQATMFNEAARKFYEKFELGKVYYISKGSLKVANKQFSTVKNDYEMTLNENSEVEEVSSEAAFVPETKFNFVPIDELGPYVNGRELVDVIGVVQSVSPTVSIRRKSDNETIPKRDITIADETKKTVVVSLWNDLATTVGQELLDMADKSPVVAIKSLRVGDFQGLSLSAISKSILSVNPDVPEAKKLRNWFDSEGKDTALASVGAGLSPNTKGGGRSMYSDRVFLSHIISNPSLGEDKPALFSLRAYVSYIKADQTMWYRACKTCNKKVTEAIGSGYWCEGCQKNDTECSLRYIMVLKVSDASGEGWLSVFNDEAEKILGYSADELNKLKLEEGDSSYQMKLKEATWVPHLFRVSVTPHEYNNERRQRITVRGVAPVDYAAESKYLVEEVSKMKI</sequence>
<feature type="domain" description="Replication factor A C-terminal" evidence="17">
    <location>
        <begin position="468"/>
        <end position="612"/>
    </location>
</feature>
<dbReference type="Pfam" id="PF16900">
    <property type="entry name" value="REPA_OB_2"/>
    <property type="match status" value="1"/>
</dbReference>
<keyword evidence="6 14" id="KW-0863">Zinc-finger</keyword>
<feature type="domain" description="Replication protein A OB" evidence="18">
    <location>
        <begin position="309"/>
        <end position="404"/>
    </location>
</feature>
<keyword evidence="5" id="KW-0227">DNA damage</keyword>
<dbReference type="InterPro" id="IPR007199">
    <property type="entry name" value="Rep_factor-A_N"/>
</dbReference>
<keyword evidence="4 14" id="KW-0479">Metal-binding</keyword>
<name>A0AAV1DV72_OLDCO</name>
<keyword evidence="10" id="KW-0234">DNA repair</keyword>
<evidence type="ECO:0000256" key="1">
    <source>
        <dbReference type="ARBA" id="ARBA00004123"/>
    </source>
</evidence>
<comment type="subunit">
    <text evidence="13 14">Heterotrimer of RPA1, RPA2 and RPA3 (canonical replication protein A complex).</text>
</comment>
<dbReference type="GO" id="GO:0006281">
    <property type="term" value="P:DNA repair"/>
    <property type="evidence" value="ECO:0007669"/>
    <property type="project" value="UniProtKB-KW"/>
</dbReference>
<evidence type="ECO:0000313" key="19">
    <source>
        <dbReference type="EMBL" id="CAI9111786.1"/>
    </source>
</evidence>
<evidence type="ECO:0000259" key="17">
    <source>
        <dbReference type="Pfam" id="PF08646"/>
    </source>
</evidence>
<dbReference type="AlphaFoldDB" id="A0AAV1DV72"/>
<dbReference type="CDD" id="cd04475">
    <property type="entry name" value="RPA1_DBD_B"/>
    <property type="match status" value="1"/>
</dbReference>
<reference evidence="19" key="1">
    <citation type="submission" date="2023-03" db="EMBL/GenBank/DDBJ databases">
        <authorList>
            <person name="Julca I."/>
        </authorList>
    </citation>
    <scope>NUCLEOTIDE SEQUENCE</scope>
</reference>
<evidence type="ECO:0000256" key="9">
    <source>
        <dbReference type="ARBA" id="ARBA00023172"/>
    </source>
</evidence>
<dbReference type="InterPro" id="IPR047192">
    <property type="entry name" value="Euk_RPA1_DBD_C"/>
</dbReference>
<evidence type="ECO:0000256" key="3">
    <source>
        <dbReference type="ARBA" id="ARBA00022705"/>
    </source>
</evidence>
<evidence type="ECO:0000256" key="8">
    <source>
        <dbReference type="ARBA" id="ARBA00023125"/>
    </source>
</evidence>
<evidence type="ECO:0000256" key="6">
    <source>
        <dbReference type="ARBA" id="ARBA00022771"/>
    </source>
</evidence>
<dbReference type="Pfam" id="PF01336">
    <property type="entry name" value="tRNA_anti-codon"/>
    <property type="match status" value="1"/>
</dbReference>
<proteinExistence type="inferred from homology"/>
<evidence type="ECO:0000256" key="11">
    <source>
        <dbReference type="ARBA" id="ARBA00023242"/>
    </source>
</evidence>
<dbReference type="PANTHER" id="PTHR47165:SF4">
    <property type="entry name" value="OS03G0429900 PROTEIN"/>
    <property type="match status" value="1"/>
</dbReference>
<evidence type="ECO:0000256" key="13">
    <source>
        <dbReference type="ARBA" id="ARBA00065674"/>
    </source>
</evidence>
<accession>A0AAV1DV72</accession>
<dbReference type="Gene3D" id="2.40.50.140">
    <property type="entry name" value="Nucleic acid-binding proteins"/>
    <property type="match status" value="4"/>
</dbReference>
<keyword evidence="3 14" id="KW-0235">DNA replication</keyword>
<evidence type="ECO:0000259" key="18">
    <source>
        <dbReference type="Pfam" id="PF16900"/>
    </source>
</evidence>
<comment type="similarity">
    <text evidence="2 14">Belongs to the replication factor A protein 1 family.</text>
</comment>
<keyword evidence="11 14" id="KW-0539">Nucleus</keyword>
<keyword evidence="20" id="KW-1185">Reference proteome</keyword>
<dbReference type="CDD" id="cd04474">
    <property type="entry name" value="RPA1_DBD_A"/>
    <property type="match status" value="1"/>
</dbReference>
<evidence type="ECO:0000256" key="7">
    <source>
        <dbReference type="ARBA" id="ARBA00022833"/>
    </source>
</evidence>
<dbReference type="InterPro" id="IPR012340">
    <property type="entry name" value="NA-bd_OB-fold"/>
</dbReference>
<evidence type="ECO:0000256" key="12">
    <source>
        <dbReference type="ARBA" id="ARBA00058063"/>
    </source>
</evidence>
<dbReference type="FunFam" id="2.40.50.140:FF:000041">
    <property type="entry name" value="Replication protein A subunit"/>
    <property type="match status" value="1"/>
</dbReference>
<dbReference type="InterPro" id="IPR031657">
    <property type="entry name" value="REPA_OB_2"/>
</dbReference>
<gene>
    <name evidence="19" type="ORF">OLC1_LOCUS19100</name>
</gene>
<evidence type="ECO:0000256" key="14">
    <source>
        <dbReference type="RuleBase" id="RU364130"/>
    </source>
</evidence>
<dbReference type="GO" id="GO:0008270">
    <property type="term" value="F:zinc ion binding"/>
    <property type="evidence" value="ECO:0007669"/>
    <property type="project" value="UniProtKB-KW"/>
</dbReference>
<comment type="subcellular location">
    <subcellularLocation>
        <location evidence="1 14">Nucleus</location>
    </subcellularLocation>
</comment>
<evidence type="ECO:0000259" key="15">
    <source>
        <dbReference type="Pfam" id="PF01336"/>
    </source>
</evidence>
<dbReference type="PANTHER" id="PTHR47165">
    <property type="entry name" value="OS03G0429900 PROTEIN"/>
    <property type="match status" value="1"/>
</dbReference>
<dbReference type="InterPro" id="IPR004365">
    <property type="entry name" value="NA-bd_OB_tRNA"/>
</dbReference>
<evidence type="ECO:0000259" key="16">
    <source>
        <dbReference type="Pfam" id="PF04057"/>
    </source>
</evidence>
<dbReference type="GO" id="GO:0003677">
    <property type="term" value="F:DNA binding"/>
    <property type="evidence" value="ECO:0007669"/>
    <property type="project" value="UniProtKB-KW"/>
</dbReference>
<dbReference type="Pfam" id="PF08646">
    <property type="entry name" value="Rep_fac-A_C"/>
    <property type="match status" value="1"/>
</dbReference>
<organism evidence="19 20">
    <name type="scientific">Oldenlandia corymbosa var. corymbosa</name>
    <dbReference type="NCBI Taxonomy" id="529605"/>
    <lineage>
        <taxon>Eukaryota</taxon>
        <taxon>Viridiplantae</taxon>
        <taxon>Streptophyta</taxon>
        <taxon>Embryophyta</taxon>
        <taxon>Tracheophyta</taxon>
        <taxon>Spermatophyta</taxon>
        <taxon>Magnoliopsida</taxon>
        <taxon>eudicotyledons</taxon>
        <taxon>Gunneridae</taxon>
        <taxon>Pentapetalae</taxon>
        <taxon>asterids</taxon>
        <taxon>lamiids</taxon>
        <taxon>Gentianales</taxon>
        <taxon>Rubiaceae</taxon>
        <taxon>Rubioideae</taxon>
        <taxon>Spermacoceae</taxon>
        <taxon>Hedyotis-Oldenlandia complex</taxon>
        <taxon>Oldenlandia</taxon>
    </lineage>
</organism>
<dbReference type="NCBIfam" id="TIGR00617">
    <property type="entry name" value="rpa1"/>
    <property type="match status" value="1"/>
</dbReference>
<dbReference type="SUPFAM" id="SSF50249">
    <property type="entry name" value="Nucleic acid-binding proteins"/>
    <property type="match status" value="4"/>
</dbReference>
<comment type="function">
    <text evidence="12 14">Component of the replication protein A complex (RPA) required for DNA recombination, repair and replication. The activity of RPA is mediated by single-stranded DNA binding and protein interactions. Probably involved in repair of double-strand DNA breaks (DSBs) induced by genotoxic stresses.</text>
</comment>
<dbReference type="EMBL" id="OX459124">
    <property type="protein sequence ID" value="CAI9111786.1"/>
    <property type="molecule type" value="Genomic_DNA"/>
</dbReference>
<dbReference type="Pfam" id="PF04057">
    <property type="entry name" value="Rep-A_N"/>
    <property type="match status" value="1"/>
</dbReference>
<dbReference type="FunFam" id="2.40.50.140:FF:000064">
    <property type="entry name" value="Replication protein A subunit"/>
    <property type="match status" value="1"/>
</dbReference>
<evidence type="ECO:0000313" key="20">
    <source>
        <dbReference type="Proteomes" id="UP001161247"/>
    </source>
</evidence>
<evidence type="ECO:0000256" key="4">
    <source>
        <dbReference type="ARBA" id="ARBA00022723"/>
    </source>
</evidence>
<dbReference type="GO" id="GO:0005634">
    <property type="term" value="C:nucleus"/>
    <property type="evidence" value="ECO:0007669"/>
    <property type="project" value="UniProtKB-SubCell"/>
</dbReference>
<evidence type="ECO:0000256" key="5">
    <source>
        <dbReference type="ARBA" id="ARBA00022763"/>
    </source>
</evidence>
<dbReference type="GO" id="GO:0006260">
    <property type="term" value="P:DNA replication"/>
    <property type="evidence" value="ECO:0007669"/>
    <property type="project" value="UniProtKB-KW"/>
</dbReference>
<dbReference type="CDD" id="cd04476">
    <property type="entry name" value="RPA1_DBD_C"/>
    <property type="match status" value="1"/>
</dbReference>
<dbReference type="GO" id="GO:0006310">
    <property type="term" value="P:DNA recombination"/>
    <property type="evidence" value="ECO:0007669"/>
    <property type="project" value="UniProtKB-KW"/>
</dbReference>
<evidence type="ECO:0000256" key="10">
    <source>
        <dbReference type="ARBA" id="ARBA00023204"/>
    </source>
</evidence>
<feature type="domain" description="Replication factor-A protein 1 N-terminal" evidence="16">
    <location>
        <begin position="5"/>
        <end position="103"/>
    </location>
</feature>
<dbReference type="Proteomes" id="UP001161247">
    <property type="component" value="Chromosome 7"/>
</dbReference>
<feature type="domain" description="OB" evidence="15">
    <location>
        <begin position="190"/>
        <end position="275"/>
    </location>
</feature>
<dbReference type="FunFam" id="2.40.50.140:FF:000257">
    <property type="entry name" value="Replication protein A subunit"/>
    <property type="match status" value="1"/>
</dbReference>
<keyword evidence="9" id="KW-0233">DNA recombination</keyword>
<dbReference type="FunFam" id="2.40.50.140:FF:000090">
    <property type="entry name" value="Replication protein A subunit"/>
    <property type="match status" value="1"/>
</dbReference>
<evidence type="ECO:0000256" key="2">
    <source>
        <dbReference type="ARBA" id="ARBA00005690"/>
    </source>
</evidence>
<dbReference type="InterPro" id="IPR004591">
    <property type="entry name" value="Rfa1"/>
</dbReference>
<keyword evidence="7 14" id="KW-0862">Zinc</keyword>